<comment type="caution">
    <text evidence="4">The sequence shown here is derived from an EMBL/GenBank/DDBJ whole genome shotgun (WGS) entry which is preliminary data.</text>
</comment>
<dbReference type="Gene3D" id="3.40.50.300">
    <property type="entry name" value="P-loop containing nucleotide triphosphate hydrolases"/>
    <property type="match status" value="1"/>
</dbReference>
<keyword evidence="5" id="KW-1185">Reference proteome</keyword>
<dbReference type="Pfam" id="PF13637">
    <property type="entry name" value="Ank_4"/>
    <property type="match status" value="1"/>
</dbReference>
<dbReference type="PANTHER" id="PTHR10039">
    <property type="entry name" value="AMELOGENIN"/>
    <property type="match status" value="1"/>
</dbReference>
<feature type="repeat" description="ANK" evidence="2">
    <location>
        <begin position="931"/>
        <end position="963"/>
    </location>
</feature>
<dbReference type="InterPro" id="IPR002110">
    <property type="entry name" value="Ankyrin_rpt"/>
</dbReference>
<feature type="repeat" description="ANK" evidence="2">
    <location>
        <begin position="973"/>
        <end position="1007"/>
    </location>
</feature>
<dbReference type="InterPro" id="IPR027417">
    <property type="entry name" value="P-loop_NTPase"/>
</dbReference>
<dbReference type="InterPro" id="IPR056884">
    <property type="entry name" value="NPHP3-like_N"/>
</dbReference>
<dbReference type="PROSITE" id="PS50297">
    <property type="entry name" value="ANK_REP_REGION"/>
    <property type="match status" value="2"/>
</dbReference>
<dbReference type="PANTHER" id="PTHR10039:SF15">
    <property type="entry name" value="NACHT DOMAIN-CONTAINING PROTEIN"/>
    <property type="match status" value="1"/>
</dbReference>
<dbReference type="Proteomes" id="UP001492380">
    <property type="component" value="Unassembled WGS sequence"/>
</dbReference>
<name>A0ABR1Z3F5_9PEZI</name>
<keyword evidence="2" id="KW-0040">ANK repeat</keyword>
<reference evidence="4 5" key="1">
    <citation type="submission" date="2024-04" db="EMBL/GenBank/DDBJ databases">
        <title>Phyllosticta paracitricarpa is synonymous to the EU quarantine fungus P. citricarpa based on phylogenomic analyses.</title>
        <authorList>
            <consortium name="Lawrence Berkeley National Laboratory"/>
            <person name="Van Ingen-Buijs V.A."/>
            <person name="Van Westerhoven A.C."/>
            <person name="Haridas S."/>
            <person name="Skiadas P."/>
            <person name="Martin F."/>
            <person name="Groenewald J.Z."/>
            <person name="Crous P.W."/>
            <person name="Seidl M.F."/>
        </authorList>
    </citation>
    <scope>NUCLEOTIDE SEQUENCE [LARGE SCALE GENOMIC DNA]</scope>
    <source>
        <strain evidence="4 5">CBS 123374</strain>
    </source>
</reference>
<dbReference type="Pfam" id="PF12796">
    <property type="entry name" value="Ank_2"/>
    <property type="match status" value="1"/>
</dbReference>
<keyword evidence="1" id="KW-0677">Repeat</keyword>
<dbReference type="SUPFAM" id="SSF48403">
    <property type="entry name" value="Ankyrin repeat"/>
    <property type="match status" value="2"/>
</dbReference>
<evidence type="ECO:0000313" key="4">
    <source>
        <dbReference type="EMBL" id="KAK8246904.1"/>
    </source>
</evidence>
<feature type="repeat" description="ANK" evidence="2">
    <location>
        <begin position="683"/>
        <end position="715"/>
    </location>
</feature>
<dbReference type="PROSITE" id="PS50088">
    <property type="entry name" value="ANK_REPEAT"/>
    <property type="match status" value="5"/>
</dbReference>
<dbReference type="SMART" id="SM00248">
    <property type="entry name" value="ANK"/>
    <property type="match status" value="10"/>
</dbReference>
<gene>
    <name evidence="4" type="ORF">HDK90DRAFT_24575</name>
</gene>
<evidence type="ECO:0000259" key="3">
    <source>
        <dbReference type="Pfam" id="PF24883"/>
    </source>
</evidence>
<dbReference type="EMBL" id="JBBWRZ010000001">
    <property type="protein sequence ID" value="KAK8246904.1"/>
    <property type="molecule type" value="Genomic_DNA"/>
</dbReference>
<feature type="repeat" description="ANK" evidence="2">
    <location>
        <begin position="1112"/>
        <end position="1144"/>
    </location>
</feature>
<dbReference type="Pfam" id="PF24883">
    <property type="entry name" value="NPHP3_N"/>
    <property type="match status" value="1"/>
</dbReference>
<proteinExistence type="predicted"/>
<dbReference type="SUPFAM" id="SSF52540">
    <property type="entry name" value="P-loop containing nucleoside triphosphate hydrolases"/>
    <property type="match status" value="1"/>
</dbReference>
<dbReference type="Pfam" id="PF00023">
    <property type="entry name" value="Ank"/>
    <property type="match status" value="1"/>
</dbReference>
<dbReference type="InterPro" id="IPR036770">
    <property type="entry name" value="Ankyrin_rpt-contain_sf"/>
</dbReference>
<evidence type="ECO:0000256" key="1">
    <source>
        <dbReference type="ARBA" id="ARBA00022737"/>
    </source>
</evidence>
<feature type="domain" description="Nephrocystin 3-like N-terminal" evidence="3">
    <location>
        <begin position="166"/>
        <end position="327"/>
    </location>
</feature>
<evidence type="ECO:0000313" key="5">
    <source>
        <dbReference type="Proteomes" id="UP001492380"/>
    </source>
</evidence>
<sequence length="1325" mass="148890">MALKYVEFFDKLTGMMETLAIHLGHLHKLSEHPNLALLRESTAKVYGAILRFCHQAYGVFKKADDQDRSQIHLKTFLSTQWKPFEVQFGGVEKDIKDSLNALGHATGAETLNQTVQNGRTLDVLQGEAKLQTTILSEDRRHRYLHFISPLDFESIHKETLRKRCPGTGDWLLEHESFEDWFDNQDAQLLWCHGPPGVGKSMLSSIVMDHIQSHPTTMPESVGKAFVSFRYDQLESQDPAKVIAAILKQLAMQQKEFPVELVDFFSDHYKNARHPSAEKCTEMIATLGSRFAQTLIVMDALDECDEGPRERILNLIPEFKAKVFITSRPEPSIREAFNQIAVPDFEIDTKTTQEDIQKYVTGYLKSLTRPLDGDIEVEIADALISRANGSFLWVHLQLETIRRQKNPKDIRRVLQNLPRGLNDTYARILKKIEDQDETLRDLGFSCLLWVLNSRYPLSMDELRTAIATNETCNSLHDVIENRDSYSEIDILDSSCNLLTLYDDEYDEYEKKKRVRFVHYSVAEFLEHQAVEMRTLKDFWNKELMESKLAATCIQYLMLASPYEEASDISFHQYCAYNFDEHIIRAGEAHYQQLQTLLDRLLGKGVELQEMARIRCRFYSYVNPHPLSAVDIIYTSRLCELSVITGDSKWKNQVLHVHEWVLEFAIVKGSSDLVEKVLEHTSNPANLRLLSTAIAKGHASILRILLQSGADPNEVDPDDLYYQDSTLLEKVCGNWCPGDAVLEVTQILLFFGAKGREGDSSFSTALLGALLERDKHDTARLLLRSGATATTESLSAAAYEHANVDILDMILQQGIDPNILLSVEDDPYKRNSPMDWAASHRPLYHAAERGNILNARRLLESGARPWLKDHGKSATQVAALRGDVEMVELLLQYGDNVYPHEEFIEAFAGVASHSKNSQQEATTFALLDALDISKAPVLHIACMKGDLQLVKEVIRRGVDIHATTLYGEPIPETPGHKTALQSACMTEENQLEIIQTLLENGANTNVISGGGTALMSACSIWTAKDETVELLLEAGAKPDLAAGKWTSALECAARIGKEKAVNLLLSSGSFDQTQLDSALQAAIAWVDEPKILQLLLNHGANLRADKGASVFFDKGELALPAASRRGRVHLVTALLDAGADTNESDPWGSPLESILHQIHQDYYMRPYFQTHHFWDLMATMKCLRNAGATEPRADCHVGIKCIGPLCRLERHDLLGDQRFPPAELWIRGARYTCTKCTDPEVHLCFHCNQKIVSDGVPYRTSGENEGGVNRLDNDSDTAIHQANHEMTELLENDIAIQVERRFKKFAALEWESITSNLGRTCGSGIIG</sequence>
<accession>A0ABR1Z3F5</accession>
<feature type="repeat" description="ANK" evidence="2">
    <location>
        <begin position="868"/>
        <end position="900"/>
    </location>
</feature>
<organism evidence="4 5">
    <name type="scientific">Phyllosticta capitalensis</name>
    <dbReference type="NCBI Taxonomy" id="121624"/>
    <lineage>
        <taxon>Eukaryota</taxon>
        <taxon>Fungi</taxon>
        <taxon>Dikarya</taxon>
        <taxon>Ascomycota</taxon>
        <taxon>Pezizomycotina</taxon>
        <taxon>Dothideomycetes</taxon>
        <taxon>Dothideomycetes incertae sedis</taxon>
        <taxon>Botryosphaeriales</taxon>
        <taxon>Phyllostictaceae</taxon>
        <taxon>Phyllosticta</taxon>
    </lineage>
</organism>
<dbReference type="Gene3D" id="1.25.40.20">
    <property type="entry name" value="Ankyrin repeat-containing domain"/>
    <property type="match status" value="3"/>
</dbReference>
<protein>
    <recommendedName>
        <fullName evidence="3">Nephrocystin 3-like N-terminal domain-containing protein</fullName>
    </recommendedName>
</protein>
<evidence type="ECO:0000256" key="2">
    <source>
        <dbReference type="PROSITE-ProRule" id="PRU00023"/>
    </source>
</evidence>